<sequence>MASNRKCHCYLKTPNCDTMKVAVVFILLFATVLCRPARRMFDSSSESSEEVVRRPAARYMRKQAPVVPQTHAAVVQNVAAASDESKDSTDEVMEAAETPVLQFKSGSWDATLAPDSTTDGGQDSDDSDEDDDDTDENDTDENEDDSNDTSESGESSTVAPTTVGPTVVTEVFVVETTEDYINPTIVTDDSARGDSLGHPSDYKSIYVEDKSYHKIPAPYKSYEYYDTGKKSSYDTIDGNEVEKSLKVYKALQVHAELLEEDTSTPEVESQGLDGQDQDVSPRQASLPVEAESTTTSENDSSSATQEEEEQEEDESTSAANDSASAESEDAESQSSEEATATAGAADSDSDESESEEEGAGPDSSTNMPVVITAK</sequence>
<dbReference type="GO" id="GO:0007155">
    <property type="term" value="P:cell adhesion"/>
    <property type="evidence" value="ECO:0007669"/>
    <property type="project" value="InterPro"/>
</dbReference>
<organism evidence="2 3">
    <name type="scientific">Solea senegalensis</name>
    <name type="common">Senegalese sole</name>
    <dbReference type="NCBI Taxonomy" id="28829"/>
    <lineage>
        <taxon>Eukaryota</taxon>
        <taxon>Metazoa</taxon>
        <taxon>Chordata</taxon>
        <taxon>Craniata</taxon>
        <taxon>Vertebrata</taxon>
        <taxon>Euteleostomi</taxon>
        <taxon>Actinopterygii</taxon>
        <taxon>Neopterygii</taxon>
        <taxon>Teleostei</taxon>
        <taxon>Neoteleostei</taxon>
        <taxon>Acanthomorphata</taxon>
        <taxon>Carangaria</taxon>
        <taxon>Pleuronectiformes</taxon>
        <taxon>Pleuronectoidei</taxon>
        <taxon>Soleidae</taxon>
        <taxon>Solea</taxon>
    </lineage>
</organism>
<evidence type="ECO:0000256" key="1">
    <source>
        <dbReference type="SAM" id="MobiDB-lite"/>
    </source>
</evidence>
<dbReference type="PANTHER" id="PTHR10607">
    <property type="entry name" value="OSTEOPONTIN"/>
    <property type="match status" value="1"/>
</dbReference>
<feature type="compositionally biased region" description="Acidic residues" evidence="1">
    <location>
        <begin position="305"/>
        <end position="315"/>
    </location>
</feature>
<accession>A0AAV6PRQ6</accession>
<dbReference type="AlphaFoldDB" id="A0AAV6PRQ6"/>
<feature type="compositionally biased region" description="Low complexity" evidence="1">
    <location>
        <begin position="332"/>
        <end position="346"/>
    </location>
</feature>
<reference evidence="2 3" key="1">
    <citation type="journal article" date="2021" name="Sci. Rep.">
        <title>Chromosome anchoring in Senegalese sole (Solea senegalensis) reveals sex-associated markers and genome rearrangements in flatfish.</title>
        <authorList>
            <person name="Guerrero-Cozar I."/>
            <person name="Gomez-Garrido J."/>
            <person name="Berbel C."/>
            <person name="Martinez-Blanch J.F."/>
            <person name="Alioto T."/>
            <person name="Claros M.G."/>
            <person name="Gagnaire P.A."/>
            <person name="Manchado M."/>
        </authorList>
    </citation>
    <scope>NUCLEOTIDE SEQUENCE [LARGE SCALE GENOMIC DNA]</scope>
    <source>
        <strain evidence="2">Sse05_10M</strain>
    </source>
</reference>
<feature type="compositionally biased region" description="Low complexity" evidence="1">
    <location>
        <begin position="149"/>
        <end position="166"/>
    </location>
</feature>
<dbReference type="InterPro" id="IPR002038">
    <property type="entry name" value="Osteopontin"/>
</dbReference>
<evidence type="ECO:0000313" key="2">
    <source>
        <dbReference type="EMBL" id="KAG7473099.1"/>
    </source>
</evidence>
<feature type="compositionally biased region" description="Acidic residues" evidence="1">
    <location>
        <begin position="347"/>
        <end position="359"/>
    </location>
</feature>
<feature type="region of interest" description="Disordered" evidence="1">
    <location>
        <begin position="98"/>
        <end position="166"/>
    </location>
</feature>
<dbReference type="PANTHER" id="PTHR10607:SF1">
    <property type="entry name" value="OSTEOPONTIN"/>
    <property type="match status" value="1"/>
</dbReference>
<gene>
    <name evidence="2" type="ORF">JOB18_030801</name>
</gene>
<comment type="caution">
    <text evidence="2">The sequence shown here is derived from an EMBL/GenBank/DDBJ whole genome shotgun (WGS) entry which is preliminary data.</text>
</comment>
<protein>
    <recommendedName>
        <fullName evidence="4">Secreted phosphoprotein 1</fullName>
    </recommendedName>
</protein>
<evidence type="ECO:0008006" key="4">
    <source>
        <dbReference type="Google" id="ProtNLM"/>
    </source>
</evidence>
<dbReference type="GO" id="GO:0001503">
    <property type="term" value="P:ossification"/>
    <property type="evidence" value="ECO:0007669"/>
    <property type="project" value="InterPro"/>
</dbReference>
<evidence type="ECO:0000313" key="3">
    <source>
        <dbReference type="Proteomes" id="UP000693946"/>
    </source>
</evidence>
<feature type="compositionally biased region" description="Low complexity" evidence="1">
    <location>
        <begin position="289"/>
        <end position="304"/>
    </location>
</feature>
<feature type="compositionally biased region" description="Low complexity" evidence="1">
    <location>
        <begin position="316"/>
        <end position="325"/>
    </location>
</feature>
<feature type="compositionally biased region" description="Acidic residues" evidence="1">
    <location>
        <begin position="122"/>
        <end position="148"/>
    </location>
</feature>
<name>A0AAV6PRQ6_SOLSE</name>
<dbReference type="EMBL" id="JAGKHQ010000057">
    <property type="protein sequence ID" value="KAG7473099.1"/>
    <property type="molecule type" value="Genomic_DNA"/>
</dbReference>
<proteinExistence type="predicted"/>
<feature type="region of interest" description="Disordered" evidence="1">
    <location>
        <begin position="259"/>
        <end position="374"/>
    </location>
</feature>
<dbReference type="Proteomes" id="UP000693946">
    <property type="component" value="Unassembled WGS sequence"/>
</dbReference>
<keyword evidence="3" id="KW-1185">Reference proteome</keyword>